<feature type="domain" description="RRM" evidence="4">
    <location>
        <begin position="10"/>
        <end position="72"/>
    </location>
</feature>
<dbReference type="InterPro" id="IPR035979">
    <property type="entry name" value="RBD_domain_sf"/>
</dbReference>
<dbReference type="eggNOG" id="KOG0118">
    <property type="taxonomic scope" value="Eukaryota"/>
</dbReference>
<feature type="compositionally biased region" description="Basic and acidic residues" evidence="3">
    <location>
        <begin position="178"/>
        <end position="190"/>
    </location>
</feature>
<dbReference type="InParanoid" id="Q55ER7"/>
<dbReference type="dictyBase" id="DDB_G0268988"/>
<evidence type="ECO:0000256" key="1">
    <source>
        <dbReference type="ARBA" id="ARBA00022884"/>
    </source>
</evidence>
<reference evidence="5 6" key="1">
    <citation type="journal article" date="2005" name="Nature">
        <title>The genome of the social amoeba Dictyostelium discoideum.</title>
        <authorList>
            <consortium name="The Dictyostelium discoideum Sequencing Consortium"/>
            <person name="Eichinger L."/>
            <person name="Pachebat J.A."/>
            <person name="Glockner G."/>
            <person name="Rajandream M.A."/>
            <person name="Sucgang R."/>
            <person name="Berriman M."/>
            <person name="Song J."/>
            <person name="Olsen R."/>
            <person name="Szafranski K."/>
            <person name="Xu Q."/>
            <person name="Tunggal B."/>
            <person name="Kummerfeld S."/>
            <person name="Madera M."/>
            <person name="Konfortov B.A."/>
            <person name="Rivero F."/>
            <person name="Bankier A.T."/>
            <person name="Lehmann R."/>
            <person name="Hamlin N."/>
            <person name="Davies R."/>
            <person name="Gaudet P."/>
            <person name="Fey P."/>
            <person name="Pilcher K."/>
            <person name="Chen G."/>
            <person name="Saunders D."/>
            <person name="Sodergren E."/>
            <person name="Davis P."/>
            <person name="Kerhornou A."/>
            <person name="Nie X."/>
            <person name="Hall N."/>
            <person name="Anjard C."/>
            <person name="Hemphill L."/>
            <person name="Bason N."/>
            <person name="Farbrother P."/>
            <person name="Desany B."/>
            <person name="Just E."/>
            <person name="Morio T."/>
            <person name="Rost R."/>
            <person name="Churcher C."/>
            <person name="Cooper J."/>
            <person name="Haydock S."/>
            <person name="van Driessche N."/>
            <person name="Cronin A."/>
            <person name="Goodhead I."/>
            <person name="Muzny D."/>
            <person name="Mourier T."/>
            <person name="Pain A."/>
            <person name="Lu M."/>
            <person name="Harper D."/>
            <person name="Lindsay R."/>
            <person name="Hauser H."/>
            <person name="James K."/>
            <person name="Quiles M."/>
            <person name="Madan Babu M."/>
            <person name="Saito T."/>
            <person name="Buchrieser C."/>
            <person name="Wardroper A."/>
            <person name="Felder M."/>
            <person name="Thangavelu M."/>
            <person name="Johnson D."/>
            <person name="Knights A."/>
            <person name="Loulseged H."/>
            <person name="Mungall K."/>
            <person name="Oliver K."/>
            <person name="Price C."/>
            <person name="Quail M.A."/>
            <person name="Urushihara H."/>
            <person name="Hernandez J."/>
            <person name="Rabbinowitsch E."/>
            <person name="Steffen D."/>
            <person name="Sanders M."/>
            <person name="Ma J."/>
            <person name="Kohara Y."/>
            <person name="Sharp S."/>
            <person name="Simmonds M."/>
            <person name="Spiegler S."/>
            <person name="Tivey A."/>
            <person name="Sugano S."/>
            <person name="White B."/>
            <person name="Walker D."/>
            <person name="Woodward J."/>
            <person name="Winckler T."/>
            <person name="Tanaka Y."/>
            <person name="Shaulsky G."/>
            <person name="Schleicher M."/>
            <person name="Weinstock G."/>
            <person name="Rosenthal A."/>
            <person name="Cox E.C."/>
            <person name="Chisholm R.L."/>
            <person name="Gibbs R."/>
            <person name="Loomis W.F."/>
            <person name="Platzer M."/>
            <person name="Kay R.R."/>
            <person name="Williams J."/>
            <person name="Dear P.H."/>
            <person name="Noegel A.A."/>
            <person name="Barrell B."/>
            <person name="Kuspa A."/>
        </authorList>
    </citation>
    <scope>NUCLEOTIDE SEQUENCE [LARGE SCALE GENOMIC DNA]</scope>
    <source>
        <strain evidence="5 6">AX4</strain>
    </source>
</reference>
<evidence type="ECO:0000256" key="2">
    <source>
        <dbReference type="PROSITE-ProRule" id="PRU00176"/>
    </source>
</evidence>
<dbReference type="GeneID" id="8616643"/>
<feature type="compositionally biased region" description="Low complexity" evidence="3">
    <location>
        <begin position="76"/>
        <end position="99"/>
    </location>
</feature>
<name>Q55ER7_DICDI</name>
<keyword evidence="1 2" id="KW-0694">RNA-binding</keyword>
<dbReference type="PANTHER" id="PTHR10501">
    <property type="entry name" value="U1 SMALL NUCLEAR RIBONUCLEOPROTEIN A/U2 SMALL NUCLEAR RIBONUCLEOPROTEIN B"/>
    <property type="match status" value="1"/>
</dbReference>
<dbReference type="Pfam" id="PF00076">
    <property type="entry name" value="RRM_1"/>
    <property type="match status" value="2"/>
</dbReference>
<dbReference type="HOGENOM" id="CLU_779441_0_0_1"/>
<feature type="compositionally biased region" description="Low complexity" evidence="3">
    <location>
        <begin position="214"/>
        <end position="225"/>
    </location>
</feature>
<dbReference type="STRING" id="44689.Q55ER7"/>
<feature type="domain" description="RRM" evidence="4">
    <location>
        <begin position="272"/>
        <end position="351"/>
    </location>
</feature>
<sequence length="356" mass="40070">MDLNKAPPSRVLFVKDIPQRVSYDAFENLFKSLPGYLMMRRKPHFAFVEFKDREFATMAMIKFTGYKIRDNRDSYSYNNSSSSSSSYHHNDSYNSSSGSSRHHHSHSNGGDRGRDRGYSKDYNNSSSSSNRRKEMDDEDDLKSIDYKDRTSKSSSSSPPYSSSSSSPLSSSPLPSHYYQDRKRIRSEDYYPRSSSSSSSSSLYSSSDRYHDSYRSTPSSSSSSYLIPTSSIPLSSSNYHLPPSSTSLSSSHYHGGSALPPQSSISTTGMPCSTLFVSNLPKDVTERELSILFRFMRGFVGIRLINKEGKLPMCFCDFIDTQSSMFALEFLQGFRMDASDISSSISIEFDKANHKSR</sequence>
<dbReference type="PaxDb" id="44689-DDB0233676"/>
<evidence type="ECO:0000259" key="4">
    <source>
        <dbReference type="PROSITE" id="PS50102"/>
    </source>
</evidence>
<protein>
    <submittedName>
        <fullName evidence="5">RNA-binding region RNP-1 domain-containing protein</fullName>
    </submittedName>
</protein>
<feature type="compositionally biased region" description="Low complexity" evidence="3">
    <location>
        <begin position="152"/>
        <end position="175"/>
    </location>
</feature>
<dbReference type="OMA" id="EGKYPIC"/>
<dbReference type="InterPro" id="IPR000504">
    <property type="entry name" value="RRM_dom"/>
</dbReference>
<dbReference type="FunCoup" id="Q55ER7">
    <property type="interactions" value="362"/>
</dbReference>
<dbReference type="CDD" id="cd21618">
    <property type="entry name" value="RRM_AtNSRA_like"/>
    <property type="match status" value="1"/>
</dbReference>
<feature type="compositionally biased region" description="Low complexity" evidence="3">
    <location>
        <begin position="191"/>
        <end position="206"/>
    </location>
</feature>
<dbReference type="InterPro" id="IPR012677">
    <property type="entry name" value="Nucleotide-bd_a/b_plait_sf"/>
</dbReference>
<dbReference type="Gene3D" id="3.30.70.330">
    <property type="match status" value="2"/>
</dbReference>
<dbReference type="SUPFAM" id="SSF54928">
    <property type="entry name" value="RNA-binding domain, RBD"/>
    <property type="match status" value="2"/>
</dbReference>
<dbReference type="KEGG" id="ddi:DDB_G0268988"/>
<feature type="compositionally biased region" description="Basic and acidic residues" evidence="3">
    <location>
        <begin position="131"/>
        <end position="151"/>
    </location>
</feature>
<dbReference type="AlphaFoldDB" id="Q55ER7"/>
<dbReference type="VEuPathDB" id="AmoebaDB:DDB_G0268988"/>
<gene>
    <name evidence="5" type="ORF">DDB_G0268988</name>
</gene>
<evidence type="ECO:0000313" key="5">
    <source>
        <dbReference type="EMBL" id="EAL73083.2"/>
    </source>
</evidence>
<accession>Q55ER7</accession>
<dbReference type="SMART" id="SM00360">
    <property type="entry name" value="RRM"/>
    <property type="match status" value="2"/>
</dbReference>
<comment type="caution">
    <text evidence="5">The sequence shown here is derived from an EMBL/GenBank/DDBJ whole genome shotgun (WGS) entry which is preliminary data.</text>
</comment>
<proteinExistence type="predicted"/>
<feature type="region of interest" description="Disordered" evidence="3">
    <location>
        <begin position="76"/>
        <end position="225"/>
    </location>
</feature>
<evidence type="ECO:0000313" key="6">
    <source>
        <dbReference type="Proteomes" id="UP000002195"/>
    </source>
</evidence>
<dbReference type="PROSITE" id="PS50102">
    <property type="entry name" value="RRM"/>
    <property type="match status" value="2"/>
</dbReference>
<organism evidence="5 6">
    <name type="scientific">Dictyostelium discoideum</name>
    <name type="common">Social amoeba</name>
    <dbReference type="NCBI Taxonomy" id="44689"/>
    <lineage>
        <taxon>Eukaryota</taxon>
        <taxon>Amoebozoa</taxon>
        <taxon>Evosea</taxon>
        <taxon>Eumycetozoa</taxon>
        <taxon>Dictyostelia</taxon>
        <taxon>Dictyosteliales</taxon>
        <taxon>Dictyosteliaceae</taxon>
        <taxon>Dictyostelium</taxon>
    </lineage>
</organism>
<dbReference type="GlyGen" id="Q55ER7">
    <property type="glycosylation" value="1 site"/>
</dbReference>
<dbReference type="RefSeq" id="XP_646953.2">
    <property type="nucleotide sequence ID" value="XM_641861.2"/>
</dbReference>
<dbReference type="Proteomes" id="UP000002195">
    <property type="component" value="Unassembled WGS sequence"/>
</dbReference>
<keyword evidence="6" id="KW-1185">Reference proteome</keyword>
<dbReference type="EMBL" id="AAFI02000004">
    <property type="protein sequence ID" value="EAL73083.2"/>
    <property type="molecule type" value="Genomic_DNA"/>
</dbReference>
<dbReference type="GO" id="GO:0003729">
    <property type="term" value="F:mRNA binding"/>
    <property type="evidence" value="ECO:0000318"/>
    <property type="project" value="GO_Central"/>
</dbReference>
<feature type="compositionally biased region" description="Basic and acidic residues" evidence="3">
    <location>
        <begin position="109"/>
        <end position="119"/>
    </location>
</feature>
<evidence type="ECO:0000256" key="3">
    <source>
        <dbReference type="SAM" id="MobiDB-lite"/>
    </source>
</evidence>